<evidence type="ECO:0000313" key="1">
    <source>
        <dbReference type="EMBL" id="JAS33877.1"/>
    </source>
</evidence>
<gene>
    <name evidence="1" type="ORF">g.19192</name>
</gene>
<feature type="non-terminal residue" evidence="1">
    <location>
        <position position="1"/>
    </location>
</feature>
<reference evidence="1" key="1">
    <citation type="submission" date="2015-12" db="EMBL/GenBank/DDBJ databases">
        <title>De novo transcriptome assembly of four potential Pierce s Disease insect vectors from Arizona vineyards.</title>
        <authorList>
            <person name="Tassone E.E."/>
        </authorList>
    </citation>
    <scope>NUCLEOTIDE SEQUENCE</scope>
</reference>
<name>A0A1B6E7J0_9HEMI</name>
<dbReference type="AlphaFoldDB" id="A0A1B6E7J0"/>
<dbReference type="EMBL" id="GEDC01003421">
    <property type="protein sequence ID" value="JAS33877.1"/>
    <property type="molecule type" value="Transcribed_RNA"/>
</dbReference>
<accession>A0A1B6E7J0</accession>
<organism evidence="1">
    <name type="scientific">Clastoptera arizonana</name>
    <name type="common">Arizona spittle bug</name>
    <dbReference type="NCBI Taxonomy" id="38151"/>
    <lineage>
        <taxon>Eukaryota</taxon>
        <taxon>Metazoa</taxon>
        <taxon>Ecdysozoa</taxon>
        <taxon>Arthropoda</taxon>
        <taxon>Hexapoda</taxon>
        <taxon>Insecta</taxon>
        <taxon>Pterygota</taxon>
        <taxon>Neoptera</taxon>
        <taxon>Paraneoptera</taxon>
        <taxon>Hemiptera</taxon>
        <taxon>Auchenorrhyncha</taxon>
        <taxon>Cercopoidea</taxon>
        <taxon>Clastopteridae</taxon>
        <taxon>Clastoptera</taxon>
    </lineage>
</organism>
<proteinExistence type="predicted"/>
<sequence>INLCSHLYICSCQAELIEICKHIHKVHSLNAFANIAERSNSFKNGYFSSNQCSIKESNEVSLEGNSVIIENNTKFDVLVKKLKYFVNINNLAITSHILEAITNEIDFCETKLNKTI</sequence>
<protein>
    <submittedName>
        <fullName evidence="1">Uncharacterized protein</fullName>
    </submittedName>
</protein>